<feature type="region of interest" description="Disordered" evidence="1">
    <location>
        <begin position="15"/>
        <end position="62"/>
    </location>
</feature>
<evidence type="ECO:0000256" key="1">
    <source>
        <dbReference type="SAM" id="MobiDB-lite"/>
    </source>
</evidence>
<accession>A0A382I049</accession>
<protein>
    <submittedName>
        <fullName evidence="2">Uncharacterized protein</fullName>
    </submittedName>
</protein>
<dbReference type="EMBL" id="UINC01064233">
    <property type="protein sequence ID" value="SVB92709.1"/>
    <property type="molecule type" value="Genomic_DNA"/>
</dbReference>
<sequence>MTLAFALVAGACGDDDEEAAPAATTAAPAATTAAPATTTAAPATTTAAPAAEAPAADSADPIKLPIHNWSSQIA</sequence>
<proteinExistence type="predicted"/>
<evidence type="ECO:0000313" key="2">
    <source>
        <dbReference type="EMBL" id="SVB92709.1"/>
    </source>
</evidence>
<gene>
    <name evidence="2" type="ORF">METZ01_LOCUS245563</name>
</gene>
<dbReference type="AlphaFoldDB" id="A0A382I049"/>
<feature type="compositionally biased region" description="Low complexity" evidence="1">
    <location>
        <begin position="20"/>
        <end position="56"/>
    </location>
</feature>
<feature type="non-terminal residue" evidence="2">
    <location>
        <position position="74"/>
    </location>
</feature>
<reference evidence="2" key="1">
    <citation type="submission" date="2018-05" db="EMBL/GenBank/DDBJ databases">
        <authorList>
            <person name="Lanie J.A."/>
            <person name="Ng W.-L."/>
            <person name="Kazmierczak K.M."/>
            <person name="Andrzejewski T.M."/>
            <person name="Davidsen T.M."/>
            <person name="Wayne K.J."/>
            <person name="Tettelin H."/>
            <person name="Glass J.I."/>
            <person name="Rusch D."/>
            <person name="Podicherti R."/>
            <person name="Tsui H.-C.T."/>
            <person name="Winkler M.E."/>
        </authorList>
    </citation>
    <scope>NUCLEOTIDE SEQUENCE</scope>
</reference>
<name>A0A382I049_9ZZZZ</name>
<organism evidence="2">
    <name type="scientific">marine metagenome</name>
    <dbReference type="NCBI Taxonomy" id="408172"/>
    <lineage>
        <taxon>unclassified sequences</taxon>
        <taxon>metagenomes</taxon>
        <taxon>ecological metagenomes</taxon>
    </lineage>
</organism>